<evidence type="ECO:0000313" key="3">
    <source>
        <dbReference type="EMBL" id="KAJ1197957.1"/>
    </source>
</evidence>
<dbReference type="Proteomes" id="UP001066276">
    <property type="component" value="Chromosome 2_1"/>
</dbReference>
<feature type="region of interest" description="Disordered" evidence="1">
    <location>
        <begin position="76"/>
        <end position="116"/>
    </location>
</feature>
<gene>
    <name evidence="3" type="ORF">NDU88_001801</name>
</gene>
<feature type="chain" id="PRO_5043642027" evidence="2">
    <location>
        <begin position="19"/>
        <end position="116"/>
    </location>
</feature>
<keyword evidence="2" id="KW-0732">Signal</keyword>
<accession>A0AAV7VCU1</accession>
<comment type="caution">
    <text evidence="3">The sequence shown here is derived from an EMBL/GenBank/DDBJ whole genome shotgun (WGS) entry which is preliminary data.</text>
</comment>
<feature type="non-terminal residue" evidence="3">
    <location>
        <position position="1"/>
    </location>
</feature>
<feature type="signal peptide" evidence="2">
    <location>
        <begin position="1"/>
        <end position="18"/>
    </location>
</feature>
<dbReference type="EMBL" id="JANPWB010000003">
    <property type="protein sequence ID" value="KAJ1197957.1"/>
    <property type="molecule type" value="Genomic_DNA"/>
</dbReference>
<evidence type="ECO:0000256" key="2">
    <source>
        <dbReference type="SAM" id="SignalP"/>
    </source>
</evidence>
<organism evidence="3 4">
    <name type="scientific">Pleurodeles waltl</name>
    <name type="common">Iberian ribbed newt</name>
    <dbReference type="NCBI Taxonomy" id="8319"/>
    <lineage>
        <taxon>Eukaryota</taxon>
        <taxon>Metazoa</taxon>
        <taxon>Chordata</taxon>
        <taxon>Craniata</taxon>
        <taxon>Vertebrata</taxon>
        <taxon>Euteleostomi</taxon>
        <taxon>Amphibia</taxon>
        <taxon>Batrachia</taxon>
        <taxon>Caudata</taxon>
        <taxon>Salamandroidea</taxon>
        <taxon>Salamandridae</taxon>
        <taxon>Pleurodelinae</taxon>
        <taxon>Pleurodeles</taxon>
    </lineage>
</organism>
<reference evidence="3" key="1">
    <citation type="journal article" date="2022" name="bioRxiv">
        <title>Sequencing and chromosome-scale assembly of the giantPleurodeles waltlgenome.</title>
        <authorList>
            <person name="Brown T."/>
            <person name="Elewa A."/>
            <person name="Iarovenko S."/>
            <person name="Subramanian E."/>
            <person name="Araus A.J."/>
            <person name="Petzold A."/>
            <person name="Susuki M."/>
            <person name="Suzuki K.-i.T."/>
            <person name="Hayashi T."/>
            <person name="Toyoda A."/>
            <person name="Oliveira C."/>
            <person name="Osipova E."/>
            <person name="Leigh N.D."/>
            <person name="Simon A."/>
            <person name="Yun M.H."/>
        </authorList>
    </citation>
    <scope>NUCLEOTIDE SEQUENCE</scope>
    <source>
        <strain evidence="3">20211129_DDA</strain>
        <tissue evidence="3">Liver</tissue>
    </source>
</reference>
<name>A0AAV7VCU1_PLEWA</name>
<protein>
    <submittedName>
        <fullName evidence="3">Uncharacterized protein</fullName>
    </submittedName>
</protein>
<sequence length="116" mass="12067">SLSSVFPFCLGFLPAAAGRQIEEGPSPPPRSPSPPQPLLILLHAPPSLWSPSALSPFLTAGPLPLPRALVSPAHSYPTVPRAQTPLARSRLPSTSGHHGLVRAPAPGSRLPRSGLE</sequence>
<evidence type="ECO:0000256" key="1">
    <source>
        <dbReference type="SAM" id="MobiDB-lite"/>
    </source>
</evidence>
<dbReference type="AlphaFoldDB" id="A0AAV7VCU1"/>
<feature type="non-terminal residue" evidence="3">
    <location>
        <position position="116"/>
    </location>
</feature>
<proteinExistence type="predicted"/>
<evidence type="ECO:0000313" key="4">
    <source>
        <dbReference type="Proteomes" id="UP001066276"/>
    </source>
</evidence>
<keyword evidence="4" id="KW-1185">Reference proteome</keyword>